<proteinExistence type="predicted"/>
<gene>
    <name evidence="1" type="ORF">IC609_07375</name>
</gene>
<evidence type="ECO:0000313" key="2">
    <source>
        <dbReference type="Proteomes" id="UP000647424"/>
    </source>
</evidence>
<dbReference type="AlphaFoldDB" id="A0A927ILP4"/>
<reference evidence="1" key="1">
    <citation type="submission" date="2020-09" db="EMBL/GenBank/DDBJ databases">
        <title>Genome seq and assembly of Limnohabitants sp.</title>
        <authorList>
            <person name="Chhetri G."/>
        </authorList>
    </citation>
    <scope>NUCLEOTIDE SEQUENCE</scope>
    <source>
        <strain evidence="1">JUR4</strain>
    </source>
</reference>
<dbReference type="RefSeq" id="WP_191818756.1">
    <property type="nucleotide sequence ID" value="NZ_JACYFT010000001.1"/>
</dbReference>
<keyword evidence="2" id="KW-1185">Reference proteome</keyword>
<dbReference type="Proteomes" id="UP000647424">
    <property type="component" value="Unassembled WGS sequence"/>
</dbReference>
<name>A0A927ILP4_9BURK</name>
<dbReference type="EMBL" id="JACYFT010000001">
    <property type="protein sequence ID" value="MBD8050361.1"/>
    <property type="molecule type" value="Genomic_DNA"/>
</dbReference>
<protein>
    <submittedName>
        <fullName evidence="1">Uncharacterized protein</fullName>
    </submittedName>
</protein>
<sequence length="50" mass="5539">MIHSKPLVTAEELRCLLGDDEPAGTPSLPMRLAAGTSWLLNRIKMFTLRS</sequence>
<organism evidence="1 2">
    <name type="scientific">Limnohabitans radicicola</name>
    <dbReference type="NCBI Taxonomy" id="2771427"/>
    <lineage>
        <taxon>Bacteria</taxon>
        <taxon>Pseudomonadati</taxon>
        <taxon>Pseudomonadota</taxon>
        <taxon>Betaproteobacteria</taxon>
        <taxon>Burkholderiales</taxon>
        <taxon>Comamonadaceae</taxon>
        <taxon>Limnohabitans</taxon>
    </lineage>
</organism>
<evidence type="ECO:0000313" key="1">
    <source>
        <dbReference type="EMBL" id="MBD8050361.1"/>
    </source>
</evidence>
<accession>A0A927ILP4</accession>
<comment type="caution">
    <text evidence="1">The sequence shown here is derived from an EMBL/GenBank/DDBJ whole genome shotgun (WGS) entry which is preliminary data.</text>
</comment>